<comment type="subcellular location">
    <subcellularLocation>
        <location evidence="7 8">Cytoplasm</location>
    </subcellularLocation>
</comment>
<evidence type="ECO:0000256" key="4">
    <source>
        <dbReference type="ARBA" id="ARBA00022984"/>
    </source>
</evidence>
<dbReference type="SUPFAM" id="SSF53623">
    <property type="entry name" value="MurD-like peptide ligases, catalytic domain"/>
    <property type="match status" value="1"/>
</dbReference>
<evidence type="ECO:0000256" key="5">
    <source>
        <dbReference type="ARBA" id="ARBA00023306"/>
    </source>
</evidence>
<comment type="function">
    <text evidence="7">Catalyzes the addition of meso-diaminopimelic acid to the nucleotide precursor UDP-N-acetylmuramoyl-L-alanyl-D-glutamate (UMAG) in the biosynthesis of bacterial cell-wall peptidoglycan.</text>
</comment>
<evidence type="ECO:0000256" key="1">
    <source>
        <dbReference type="ARBA" id="ARBA00005898"/>
    </source>
</evidence>
<dbReference type="EMBL" id="CP001678">
    <property type="protein sequence ID" value="ACT58090.1"/>
    <property type="molecule type" value="Genomic_DNA"/>
</dbReference>
<dbReference type="InterPro" id="IPR036565">
    <property type="entry name" value="Mur-like_cat_sf"/>
</dbReference>
<feature type="binding site" evidence="7">
    <location>
        <position position="448"/>
    </location>
    <ligand>
        <name>meso-2,6-diaminopimelate</name>
        <dbReference type="ChEBI" id="CHEBI:57791"/>
    </ligand>
</feature>
<name>C6XME7_HIRBI</name>
<evidence type="ECO:0000256" key="2">
    <source>
        <dbReference type="ARBA" id="ARBA00022618"/>
    </source>
</evidence>
<dbReference type="GO" id="GO:0008360">
    <property type="term" value="P:regulation of cell shape"/>
    <property type="evidence" value="ECO:0007669"/>
    <property type="project" value="UniProtKB-KW"/>
</dbReference>
<dbReference type="HAMAP" id="MF_00208">
    <property type="entry name" value="MurE"/>
    <property type="match status" value="1"/>
</dbReference>
<comment type="similarity">
    <text evidence="1 7">Belongs to the MurCDEF family. MurE subfamily.</text>
</comment>
<dbReference type="PANTHER" id="PTHR23135:SF4">
    <property type="entry name" value="UDP-N-ACETYLMURAMOYL-L-ALANYL-D-GLUTAMATE--2,6-DIAMINOPIMELATE LIGASE MURE HOMOLOG, CHLOROPLASTIC"/>
    <property type="match status" value="1"/>
</dbReference>
<dbReference type="Pfam" id="PF02875">
    <property type="entry name" value="Mur_ligase_C"/>
    <property type="match status" value="1"/>
</dbReference>
<dbReference type="InterPro" id="IPR013221">
    <property type="entry name" value="Mur_ligase_cen"/>
</dbReference>
<evidence type="ECO:0000256" key="6">
    <source>
        <dbReference type="ARBA" id="ARBA00023316"/>
    </source>
</evidence>
<dbReference type="NCBIfam" id="TIGR01085">
    <property type="entry name" value="murE"/>
    <property type="match status" value="1"/>
</dbReference>
<keyword evidence="7" id="KW-0963">Cytoplasm</keyword>
<keyword evidence="7" id="KW-0067">ATP-binding</keyword>
<dbReference type="InterPro" id="IPR005761">
    <property type="entry name" value="UDP-N-AcMur-Glu-dNH2Pim_ligase"/>
</dbReference>
<comment type="caution">
    <text evidence="7">Lacks conserved residue(s) required for the propagation of feature annotation.</text>
</comment>
<dbReference type="OrthoDB" id="9800958at2"/>
<keyword evidence="7" id="KW-0436">Ligase</keyword>
<dbReference type="HOGENOM" id="CLU_022291_3_1_5"/>
<dbReference type="InterPro" id="IPR036615">
    <property type="entry name" value="Mur_ligase_C_dom_sf"/>
</dbReference>
<dbReference type="Gene3D" id="3.90.190.20">
    <property type="entry name" value="Mur ligase, C-terminal domain"/>
    <property type="match status" value="1"/>
</dbReference>
<dbReference type="GO" id="GO:0051301">
    <property type="term" value="P:cell division"/>
    <property type="evidence" value="ECO:0007669"/>
    <property type="project" value="UniProtKB-KW"/>
</dbReference>
<feature type="binding site" evidence="7">
    <location>
        <begin position="400"/>
        <end position="403"/>
    </location>
    <ligand>
        <name>meso-2,6-diaminopimelate</name>
        <dbReference type="ChEBI" id="CHEBI:57791"/>
    </ligand>
</feature>
<reference evidence="13" key="1">
    <citation type="journal article" date="2011" name="J. Bacteriol.">
        <title>Genome sequences of eight morphologically diverse alphaproteobacteria.</title>
        <authorList>
            <consortium name="US DOE Joint Genome Institute"/>
            <person name="Brown P.J."/>
            <person name="Kysela D.T."/>
            <person name="Buechlein A."/>
            <person name="Hemmerich C."/>
            <person name="Brun Y.V."/>
        </authorList>
    </citation>
    <scope>NUCLEOTIDE SEQUENCE [LARGE SCALE GENOMIC DNA]</scope>
    <source>
        <strain evidence="13">ATCC 49814 / DSM 5838 / IFAM 1418</strain>
    </source>
</reference>
<feature type="binding site" evidence="7">
    <location>
        <position position="452"/>
    </location>
    <ligand>
        <name>meso-2,6-diaminopimelate</name>
        <dbReference type="ChEBI" id="CHEBI:57791"/>
    </ligand>
</feature>
<organism evidence="12 13">
    <name type="scientific">Hirschia baltica (strain ATCC 49814 / DSM 5838 / IFAM 1418)</name>
    <dbReference type="NCBI Taxonomy" id="582402"/>
    <lineage>
        <taxon>Bacteria</taxon>
        <taxon>Pseudomonadati</taxon>
        <taxon>Pseudomonadota</taxon>
        <taxon>Alphaproteobacteria</taxon>
        <taxon>Hyphomonadales</taxon>
        <taxon>Hyphomonadaceae</taxon>
        <taxon>Hirschia</taxon>
    </lineage>
</organism>
<keyword evidence="7" id="KW-0460">Magnesium</keyword>
<dbReference type="eggNOG" id="COG0769">
    <property type="taxonomic scope" value="Bacteria"/>
</dbReference>
<sequence>MKLSQIFDNAPDWEFTGLTCDSRKVAPGFVFAALLGTVSDGRDFIQAAIDNGAIAVLTDERDGEWEIPAIKVAEPRLAFAKAAAAFYHKQPEVMVAVTGTNGKSSTVDFLRQIWTELGHVSASVGTLGAVGPSGAVELGHTTPDPVAVQSTLAILANEGVTHCAMEASSHGLAQYRMHGVQLAAGGFLNLSQDHLDYHKDFEDYFAAKMKLFSELLPEGAPAIINADSDMKDKALAIATAANLKPFTVGWRGDHLWIDEISPRNTGQKLQLQWETPEGDKETIVNLPLIGEFQALNALAAAGIALSLGADPMAVFAAMEKLKGVKGRLELVAETQNGAGIFVDFAHTPDGLDTLLRAARPHAAGRVICVFGCGGDRDAGKRPIMGEIAAKYADEVIVTDDNPRSEDPASIRAAIMAGAPNATEIDGREAAIKEGISRLKKGDVLMIAGKGHETGQIIKGETFPFSDHEAALTALAEIEGGAEK</sequence>
<evidence type="ECO:0000256" key="8">
    <source>
        <dbReference type="RuleBase" id="RU004135"/>
    </source>
</evidence>
<dbReference type="InterPro" id="IPR000713">
    <property type="entry name" value="Mur_ligase_N"/>
</dbReference>
<keyword evidence="7" id="KW-0547">Nucleotide-binding</keyword>
<keyword evidence="3 7" id="KW-0133">Cell shape</keyword>
<feature type="domain" description="Mur ligase N-terminal catalytic" evidence="9">
    <location>
        <begin position="15"/>
        <end position="86"/>
    </location>
</feature>
<evidence type="ECO:0000256" key="7">
    <source>
        <dbReference type="HAMAP-Rule" id="MF_00208"/>
    </source>
</evidence>
<dbReference type="GO" id="GO:0009252">
    <property type="term" value="P:peptidoglycan biosynthetic process"/>
    <property type="evidence" value="ECO:0007669"/>
    <property type="project" value="UniProtKB-UniRule"/>
</dbReference>
<evidence type="ECO:0000313" key="12">
    <source>
        <dbReference type="EMBL" id="ACT58090.1"/>
    </source>
</evidence>
<dbReference type="Gene3D" id="3.40.1390.10">
    <property type="entry name" value="MurE/MurF, N-terminal domain"/>
    <property type="match status" value="1"/>
</dbReference>
<keyword evidence="5 7" id="KW-0131">Cell cycle</keyword>
<dbReference type="SUPFAM" id="SSF53244">
    <property type="entry name" value="MurD-like peptide ligases, peptide-binding domain"/>
    <property type="match status" value="1"/>
</dbReference>
<feature type="binding site" evidence="7">
    <location>
        <position position="22"/>
    </location>
    <ligand>
        <name>UDP-N-acetyl-alpha-D-muramoyl-L-alanyl-D-glutamate</name>
        <dbReference type="ChEBI" id="CHEBI:83900"/>
    </ligand>
</feature>
<dbReference type="GO" id="GO:0071555">
    <property type="term" value="P:cell wall organization"/>
    <property type="evidence" value="ECO:0007669"/>
    <property type="project" value="UniProtKB-KW"/>
</dbReference>
<keyword evidence="13" id="KW-1185">Reference proteome</keyword>
<dbReference type="GO" id="GO:0005524">
    <property type="term" value="F:ATP binding"/>
    <property type="evidence" value="ECO:0007669"/>
    <property type="project" value="UniProtKB-UniRule"/>
</dbReference>
<dbReference type="Proteomes" id="UP000002745">
    <property type="component" value="Chromosome"/>
</dbReference>
<feature type="modified residue" description="N6-carboxylysine" evidence="7">
    <location>
        <position position="208"/>
    </location>
</feature>
<dbReference type="NCBIfam" id="NF001126">
    <property type="entry name" value="PRK00139.1-4"/>
    <property type="match status" value="1"/>
</dbReference>
<evidence type="ECO:0000256" key="3">
    <source>
        <dbReference type="ARBA" id="ARBA00022960"/>
    </source>
</evidence>
<comment type="catalytic activity">
    <reaction evidence="7">
        <text>UDP-N-acetyl-alpha-D-muramoyl-L-alanyl-D-glutamate + meso-2,6-diaminopimelate + ATP = UDP-N-acetyl-alpha-D-muramoyl-L-alanyl-gamma-D-glutamyl-meso-2,6-diaminopimelate + ADP + phosphate + H(+)</text>
        <dbReference type="Rhea" id="RHEA:23676"/>
        <dbReference type="ChEBI" id="CHEBI:15378"/>
        <dbReference type="ChEBI" id="CHEBI:30616"/>
        <dbReference type="ChEBI" id="CHEBI:43474"/>
        <dbReference type="ChEBI" id="CHEBI:57791"/>
        <dbReference type="ChEBI" id="CHEBI:83900"/>
        <dbReference type="ChEBI" id="CHEBI:83905"/>
        <dbReference type="ChEBI" id="CHEBI:456216"/>
        <dbReference type="EC" id="6.3.2.13"/>
    </reaction>
</comment>
<dbReference type="RefSeq" id="WP_015826240.1">
    <property type="nucleotide sequence ID" value="NC_012982.1"/>
</dbReference>
<evidence type="ECO:0000259" key="9">
    <source>
        <dbReference type="Pfam" id="PF01225"/>
    </source>
</evidence>
<feature type="binding site" evidence="7">
    <location>
        <begin position="99"/>
        <end position="105"/>
    </location>
    <ligand>
        <name>ATP</name>
        <dbReference type="ChEBI" id="CHEBI:30616"/>
    </ligand>
</feature>
<feature type="binding site" evidence="7">
    <location>
        <begin position="141"/>
        <end position="142"/>
    </location>
    <ligand>
        <name>UDP-N-acetyl-alpha-D-muramoyl-L-alanyl-D-glutamate</name>
        <dbReference type="ChEBI" id="CHEBI:83900"/>
    </ligand>
</feature>
<dbReference type="GO" id="GO:0005737">
    <property type="term" value="C:cytoplasm"/>
    <property type="evidence" value="ECO:0007669"/>
    <property type="project" value="UniProtKB-SubCell"/>
</dbReference>
<evidence type="ECO:0000313" key="13">
    <source>
        <dbReference type="Proteomes" id="UP000002745"/>
    </source>
</evidence>
<protein>
    <recommendedName>
        <fullName evidence="7">UDP-N-acetylmuramoyl-L-alanyl-D-glutamate--2,6-diaminopimelate ligase</fullName>
        <ecNumber evidence="7">6.3.2.13</ecNumber>
    </recommendedName>
    <alternativeName>
        <fullName evidence="7">Meso-A2pm-adding enzyme</fullName>
    </alternativeName>
    <alternativeName>
        <fullName evidence="7">Meso-diaminopimelate-adding enzyme</fullName>
    </alternativeName>
    <alternativeName>
        <fullName evidence="7">UDP-MurNAc-L-Ala-D-Glu:meso-diaminopimelate ligase</fullName>
    </alternativeName>
    <alternativeName>
        <fullName evidence="7">UDP-MurNAc-tripeptide synthetase</fullName>
    </alternativeName>
    <alternativeName>
        <fullName evidence="7">UDP-N-acetylmuramyl-tripeptide synthetase</fullName>
    </alternativeName>
</protein>
<dbReference type="KEGG" id="hba:Hbal_0388"/>
<dbReference type="AlphaFoldDB" id="C6XME7"/>
<gene>
    <name evidence="7" type="primary">murE</name>
    <name evidence="12" type="ordered locus">Hbal_0388</name>
</gene>
<dbReference type="GO" id="GO:0008765">
    <property type="term" value="F:UDP-N-acetylmuramoylalanyl-D-glutamate-2,6-diaminopimelate ligase activity"/>
    <property type="evidence" value="ECO:0007669"/>
    <property type="project" value="UniProtKB-UniRule"/>
</dbReference>
<dbReference type="UniPathway" id="UPA00219"/>
<keyword evidence="4 7" id="KW-0573">Peptidoglycan synthesis</keyword>
<accession>C6XME7</accession>
<dbReference type="GO" id="GO:0000287">
    <property type="term" value="F:magnesium ion binding"/>
    <property type="evidence" value="ECO:0007669"/>
    <property type="project" value="UniProtKB-UniRule"/>
</dbReference>
<comment type="cofactor">
    <cofactor evidence="7">
        <name>Mg(2+)</name>
        <dbReference type="ChEBI" id="CHEBI:18420"/>
    </cofactor>
</comment>
<feature type="domain" description="Mur ligase central" evidence="11">
    <location>
        <begin position="97"/>
        <end position="304"/>
    </location>
</feature>
<feature type="domain" description="Mur ligase C-terminal" evidence="10">
    <location>
        <begin position="326"/>
        <end position="450"/>
    </location>
</feature>
<dbReference type="Pfam" id="PF01225">
    <property type="entry name" value="Mur_ligase"/>
    <property type="match status" value="1"/>
</dbReference>
<feature type="binding site" evidence="7">
    <location>
        <position position="174"/>
    </location>
    <ligand>
        <name>UDP-N-acetyl-alpha-D-muramoyl-L-alanyl-D-glutamate</name>
        <dbReference type="ChEBI" id="CHEBI:83900"/>
    </ligand>
</feature>
<dbReference type="InterPro" id="IPR035911">
    <property type="entry name" value="MurE/MurF_N"/>
</dbReference>
<dbReference type="SUPFAM" id="SSF63418">
    <property type="entry name" value="MurE/MurF N-terminal domain"/>
    <property type="match status" value="1"/>
</dbReference>
<evidence type="ECO:0000259" key="10">
    <source>
        <dbReference type="Pfam" id="PF02875"/>
    </source>
</evidence>
<feature type="binding site" evidence="7">
    <location>
        <position position="168"/>
    </location>
    <ligand>
        <name>UDP-N-acetyl-alpha-D-muramoyl-L-alanyl-D-glutamate</name>
        <dbReference type="ChEBI" id="CHEBI:83900"/>
    </ligand>
</feature>
<comment type="pathway">
    <text evidence="7 8">Cell wall biogenesis; peptidoglycan biosynthesis.</text>
</comment>
<dbReference type="Gene3D" id="3.40.1190.10">
    <property type="entry name" value="Mur-like, catalytic domain"/>
    <property type="match status" value="1"/>
</dbReference>
<comment type="PTM">
    <text evidence="7">Carboxylation is probably crucial for Mg(2+) binding and, consequently, for the gamma-phosphate positioning of ATP.</text>
</comment>
<dbReference type="PANTHER" id="PTHR23135">
    <property type="entry name" value="MUR LIGASE FAMILY MEMBER"/>
    <property type="match status" value="1"/>
</dbReference>
<dbReference type="NCBIfam" id="NF001124">
    <property type="entry name" value="PRK00139.1-2"/>
    <property type="match status" value="1"/>
</dbReference>
<dbReference type="InterPro" id="IPR004101">
    <property type="entry name" value="Mur_ligase_C"/>
</dbReference>
<feature type="short sequence motif" description="Meso-diaminopimelate recognition motif" evidence="7">
    <location>
        <begin position="400"/>
        <end position="403"/>
    </location>
</feature>
<keyword evidence="2 7" id="KW-0132">Cell division</keyword>
<feature type="binding site" evidence="7">
    <location>
        <position position="376"/>
    </location>
    <ligand>
        <name>meso-2,6-diaminopimelate</name>
        <dbReference type="ChEBI" id="CHEBI:57791"/>
    </ligand>
</feature>
<dbReference type="EC" id="6.3.2.13" evidence="7"/>
<dbReference type="STRING" id="582402.Hbal_0388"/>
<proteinExistence type="inferred from homology"/>
<keyword evidence="6 7" id="KW-0961">Cell wall biogenesis/degradation</keyword>
<dbReference type="Pfam" id="PF08245">
    <property type="entry name" value="Mur_ligase_M"/>
    <property type="match status" value="1"/>
</dbReference>
<feature type="binding site" evidence="7">
    <location>
        <position position="176"/>
    </location>
    <ligand>
        <name>UDP-N-acetyl-alpha-D-muramoyl-L-alanyl-D-glutamate</name>
        <dbReference type="ChEBI" id="CHEBI:83900"/>
    </ligand>
</feature>
<evidence type="ECO:0000259" key="11">
    <source>
        <dbReference type="Pfam" id="PF08245"/>
    </source>
</evidence>